<dbReference type="Proteomes" id="UP000612956">
    <property type="component" value="Unassembled WGS sequence"/>
</dbReference>
<organism evidence="2 3">
    <name type="scientific">Nocardia camponoti</name>
    <dbReference type="NCBI Taxonomy" id="1616106"/>
    <lineage>
        <taxon>Bacteria</taxon>
        <taxon>Bacillati</taxon>
        <taxon>Actinomycetota</taxon>
        <taxon>Actinomycetes</taxon>
        <taxon>Mycobacteriales</taxon>
        <taxon>Nocardiaceae</taxon>
        <taxon>Nocardia</taxon>
    </lineage>
</organism>
<name>A0A917QB55_9NOCA</name>
<keyword evidence="3" id="KW-1185">Reference proteome</keyword>
<evidence type="ECO:0000313" key="3">
    <source>
        <dbReference type="Proteomes" id="UP000612956"/>
    </source>
</evidence>
<proteinExistence type="predicted"/>
<reference evidence="2" key="1">
    <citation type="journal article" date="2014" name="Int. J. Syst. Evol. Microbiol.">
        <title>Complete genome sequence of Corynebacterium casei LMG S-19264T (=DSM 44701T), isolated from a smear-ripened cheese.</title>
        <authorList>
            <consortium name="US DOE Joint Genome Institute (JGI-PGF)"/>
            <person name="Walter F."/>
            <person name="Albersmeier A."/>
            <person name="Kalinowski J."/>
            <person name="Ruckert C."/>
        </authorList>
    </citation>
    <scope>NUCLEOTIDE SEQUENCE</scope>
    <source>
        <strain evidence="2">CGMCC 4.7278</strain>
    </source>
</reference>
<dbReference type="RefSeq" id="WP_188827533.1">
    <property type="nucleotide sequence ID" value="NZ_BMMW01000001.1"/>
</dbReference>
<accession>A0A917QB55</accession>
<evidence type="ECO:0000256" key="1">
    <source>
        <dbReference type="SAM" id="MobiDB-lite"/>
    </source>
</evidence>
<dbReference type="AlphaFoldDB" id="A0A917QB55"/>
<comment type="caution">
    <text evidence="2">The sequence shown here is derived from an EMBL/GenBank/DDBJ whole genome shotgun (WGS) entry which is preliminary data.</text>
</comment>
<feature type="region of interest" description="Disordered" evidence="1">
    <location>
        <begin position="145"/>
        <end position="180"/>
    </location>
</feature>
<protein>
    <submittedName>
        <fullName evidence="2">Uncharacterized protein</fullName>
    </submittedName>
</protein>
<dbReference type="EMBL" id="BMMW01000001">
    <property type="protein sequence ID" value="GGK39688.1"/>
    <property type="molecule type" value="Genomic_DNA"/>
</dbReference>
<sequence>MAELDDIGSETAAMMRTMLQMATLVALKSREHGQKDAEARAKAIEAKMKEARELQIREARDAKAKDPRNIELLRGLAHSREIGERSLQRESVGAAIGRTIEGPEIGYDSVERRSAIAAHLQREGVAPDLAEARMLMEIGRGISPEETARRVNPEARRMNDLGRELARERERGTRGIERGR</sequence>
<evidence type="ECO:0000313" key="2">
    <source>
        <dbReference type="EMBL" id="GGK39688.1"/>
    </source>
</evidence>
<feature type="compositionally biased region" description="Basic and acidic residues" evidence="1">
    <location>
        <begin position="146"/>
        <end position="180"/>
    </location>
</feature>
<reference evidence="2" key="2">
    <citation type="submission" date="2020-09" db="EMBL/GenBank/DDBJ databases">
        <authorList>
            <person name="Sun Q."/>
            <person name="Zhou Y."/>
        </authorList>
    </citation>
    <scope>NUCLEOTIDE SEQUENCE</scope>
    <source>
        <strain evidence="2">CGMCC 4.7278</strain>
    </source>
</reference>
<gene>
    <name evidence="2" type="ORF">GCM10011591_09240</name>
</gene>